<gene>
    <name evidence="2" type="ORF">GCM10022380_17730</name>
</gene>
<reference evidence="3" key="1">
    <citation type="journal article" date="2019" name="Int. J. Syst. Evol. Microbiol.">
        <title>The Global Catalogue of Microorganisms (GCM) 10K type strain sequencing project: providing services to taxonomists for standard genome sequencing and annotation.</title>
        <authorList>
            <consortium name="The Broad Institute Genomics Platform"/>
            <consortium name="The Broad Institute Genome Sequencing Center for Infectious Disease"/>
            <person name="Wu L."/>
            <person name="Ma J."/>
        </authorList>
    </citation>
    <scope>NUCLEOTIDE SEQUENCE [LARGE SCALE GENOMIC DNA]</scope>
    <source>
        <strain evidence="3">JCM 17017</strain>
    </source>
</reference>
<evidence type="ECO:0000256" key="1">
    <source>
        <dbReference type="SAM" id="MobiDB-lite"/>
    </source>
</evidence>
<accession>A0ABP7HNZ0</accession>
<proteinExistence type="predicted"/>
<protein>
    <submittedName>
        <fullName evidence="2">Uncharacterized protein</fullName>
    </submittedName>
</protein>
<feature type="region of interest" description="Disordered" evidence="1">
    <location>
        <begin position="29"/>
        <end position="76"/>
    </location>
</feature>
<sequence length="76" mass="8301">MILHRHQIEPEPFGRSRLAQWCVRLPPHRVDVGSEQDGKGHDLLLVGERAPGGPGARRGQTPAGSGWEATKETSEP</sequence>
<name>A0ABP7HNZ0_9PSEU</name>
<comment type="caution">
    <text evidence="2">The sequence shown here is derived from an EMBL/GenBank/DDBJ whole genome shotgun (WGS) entry which is preliminary data.</text>
</comment>
<dbReference type="Proteomes" id="UP001501624">
    <property type="component" value="Unassembled WGS sequence"/>
</dbReference>
<evidence type="ECO:0000313" key="3">
    <source>
        <dbReference type="Proteomes" id="UP001501624"/>
    </source>
</evidence>
<organism evidence="2 3">
    <name type="scientific">Amycolatopsis tucumanensis</name>
    <dbReference type="NCBI Taxonomy" id="401106"/>
    <lineage>
        <taxon>Bacteria</taxon>
        <taxon>Bacillati</taxon>
        <taxon>Actinomycetota</taxon>
        <taxon>Actinomycetes</taxon>
        <taxon>Pseudonocardiales</taxon>
        <taxon>Pseudonocardiaceae</taxon>
        <taxon>Amycolatopsis</taxon>
    </lineage>
</organism>
<dbReference type="EMBL" id="BAABCM010000001">
    <property type="protein sequence ID" value="GAA3800744.1"/>
    <property type="molecule type" value="Genomic_DNA"/>
</dbReference>
<feature type="compositionally biased region" description="Basic and acidic residues" evidence="1">
    <location>
        <begin position="29"/>
        <end position="42"/>
    </location>
</feature>
<keyword evidence="3" id="KW-1185">Reference proteome</keyword>
<evidence type="ECO:0000313" key="2">
    <source>
        <dbReference type="EMBL" id="GAA3800744.1"/>
    </source>
</evidence>